<sequence>MLRAQLPANSDEPINFDLFEDWNMIIGGIYQTFGIIDLKTIRAYEFMNVLIPNMHKDTHFMNVIRIRSTPNSKLNDEEKKLKIKYKLKSVKPIKPNKGSSQGFADILKSLAR</sequence>
<evidence type="ECO:0000313" key="1">
    <source>
        <dbReference type="EMBL" id="GAF68186.1"/>
    </source>
</evidence>
<gene>
    <name evidence="1" type="ORF">S01H1_14732</name>
</gene>
<dbReference type="AlphaFoldDB" id="X0RYW0"/>
<protein>
    <submittedName>
        <fullName evidence="1">Uncharacterized protein</fullName>
    </submittedName>
</protein>
<accession>X0RYW0</accession>
<proteinExistence type="predicted"/>
<dbReference type="EMBL" id="BARS01007673">
    <property type="protein sequence ID" value="GAF68186.1"/>
    <property type="molecule type" value="Genomic_DNA"/>
</dbReference>
<organism evidence="1">
    <name type="scientific">marine sediment metagenome</name>
    <dbReference type="NCBI Taxonomy" id="412755"/>
    <lineage>
        <taxon>unclassified sequences</taxon>
        <taxon>metagenomes</taxon>
        <taxon>ecological metagenomes</taxon>
    </lineage>
</organism>
<name>X0RYW0_9ZZZZ</name>
<comment type="caution">
    <text evidence="1">The sequence shown here is derived from an EMBL/GenBank/DDBJ whole genome shotgun (WGS) entry which is preliminary data.</text>
</comment>
<reference evidence="1" key="1">
    <citation type="journal article" date="2014" name="Front. Microbiol.">
        <title>High frequency of phylogenetically diverse reductive dehalogenase-homologous genes in deep subseafloor sedimentary metagenomes.</title>
        <authorList>
            <person name="Kawai M."/>
            <person name="Futagami T."/>
            <person name="Toyoda A."/>
            <person name="Takaki Y."/>
            <person name="Nishi S."/>
            <person name="Hori S."/>
            <person name="Arai W."/>
            <person name="Tsubouchi T."/>
            <person name="Morono Y."/>
            <person name="Uchiyama I."/>
            <person name="Ito T."/>
            <person name="Fujiyama A."/>
            <person name="Inagaki F."/>
            <person name="Takami H."/>
        </authorList>
    </citation>
    <scope>NUCLEOTIDE SEQUENCE</scope>
    <source>
        <strain evidence="1">Expedition CK06-06</strain>
    </source>
</reference>